<dbReference type="Proteomes" id="UP001519325">
    <property type="component" value="Unassembled WGS sequence"/>
</dbReference>
<feature type="transmembrane region" description="Helical" evidence="1">
    <location>
        <begin position="217"/>
        <end position="236"/>
    </location>
</feature>
<keyword evidence="1" id="KW-1133">Transmembrane helix</keyword>
<sequence>MGAVLMERDDSAEVGAPARAPGAPWHPLARLGFRFCVAYFGLFCAIFAQILFVFAGIAVSVLPDDAVQWQMKKVAPLADWVGEHVFGVEALLYESGSGDQTVIWVMVFCMLVLAAVITAVWTLLDRRRTEYRTLGTWFVTFIRLCVAGQLLWYGWAKLVPNQMSYPTLTTLLQPYGNLTKIDVLWNQVGVSPVYQMLLGAAEVLAGLLLFLPRTATLGGMIGLVSMLQVFLLNMTYDVPVKILSFHLVLMSLIVLAPQTRRILNFLVLQRVTEPATQRPLFGSRRANRIAAAFQVVLGLWVTTACLYDAHRAWYEWGYGAPKPELYGIWNVTEFTRDGQPLPPLTTDENRWQRLVVDRGFITRQEMDGTLVKSMGEVDGAARTITLAAPAQSPDAAPAPFAELTFDRTAPDRLTLQGTVDGHPVTITLQQQDIDGFRLRGPGFHWVQNTPSFS</sequence>
<dbReference type="EMBL" id="JAGGMR010000001">
    <property type="protein sequence ID" value="MBP2190236.1"/>
    <property type="molecule type" value="Genomic_DNA"/>
</dbReference>
<dbReference type="RefSeq" id="WP_307869624.1">
    <property type="nucleotide sequence ID" value="NZ_JAGGMR010000001.1"/>
</dbReference>
<evidence type="ECO:0000313" key="3">
    <source>
        <dbReference type="Proteomes" id="UP001519325"/>
    </source>
</evidence>
<evidence type="ECO:0008006" key="4">
    <source>
        <dbReference type="Google" id="ProtNLM"/>
    </source>
</evidence>
<keyword evidence="3" id="KW-1185">Reference proteome</keyword>
<feature type="transmembrane region" description="Helical" evidence="1">
    <location>
        <begin position="136"/>
        <end position="155"/>
    </location>
</feature>
<accession>A0ABS4QEV1</accession>
<keyword evidence="1" id="KW-0472">Membrane</keyword>
<feature type="transmembrane region" description="Helical" evidence="1">
    <location>
        <begin position="193"/>
        <end position="210"/>
    </location>
</feature>
<feature type="transmembrane region" description="Helical" evidence="1">
    <location>
        <begin position="102"/>
        <end position="124"/>
    </location>
</feature>
<proteinExistence type="predicted"/>
<protein>
    <recommendedName>
        <fullName evidence="4">DoxX family protein</fullName>
    </recommendedName>
</protein>
<evidence type="ECO:0000256" key="1">
    <source>
        <dbReference type="SAM" id="Phobius"/>
    </source>
</evidence>
<evidence type="ECO:0000313" key="2">
    <source>
        <dbReference type="EMBL" id="MBP2190236.1"/>
    </source>
</evidence>
<reference evidence="2 3" key="1">
    <citation type="submission" date="2021-03" db="EMBL/GenBank/DDBJ databases">
        <title>Sequencing the genomes of 1000 actinobacteria strains.</title>
        <authorList>
            <person name="Klenk H.-P."/>
        </authorList>
    </citation>
    <scope>NUCLEOTIDE SEQUENCE [LARGE SCALE GENOMIC DNA]</scope>
    <source>
        <strain evidence="2 3">DSM 45516</strain>
    </source>
</reference>
<keyword evidence="1" id="KW-0812">Transmembrane</keyword>
<organism evidence="2 3">
    <name type="scientific">Nocardia goodfellowii</name>
    <dbReference type="NCBI Taxonomy" id="882446"/>
    <lineage>
        <taxon>Bacteria</taxon>
        <taxon>Bacillati</taxon>
        <taxon>Actinomycetota</taxon>
        <taxon>Actinomycetes</taxon>
        <taxon>Mycobacteriales</taxon>
        <taxon>Nocardiaceae</taxon>
        <taxon>Nocardia</taxon>
    </lineage>
</organism>
<feature type="transmembrane region" description="Helical" evidence="1">
    <location>
        <begin position="37"/>
        <end position="62"/>
    </location>
</feature>
<gene>
    <name evidence="2" type="ORF">BJ987_003137</name>
</gene>
<name>A0ABS4QEV1_9NOCA</name>
<comment type="caution">
    <text evidence="2">The sequence shown here is derived from an EMBL/GenBank/DDBJ whole genome shotgun (WGS) entry which is preliminary data.</text>
</comment>